<evidence type="ECO:0000313" key="2">
    <source>
        <dbReference type="EMBL" id="CUH59375.1"/>
    </source>
</evidence>
<protein>
    <submittedName>
        <fullName evidence="2">Uncharacterized protein</fullName>
    </submittedName>
</protein>
<keyword evidence="1" id="KW-0472">Membrane</keyword>
<proteinExistence type="predicted"/>
<dbReference type="AlphaFoldDB" id="A0A0P1EWD3"/>
<reference evidence="2 3" key="1">
    <citation type="submission" date="2015-09" db="EMBL/GenBank/DDBJ databases">
        <authorList>
            <consortium name="Swine Surveillance"/>
        </authorList>
    </citation>
    <scope>NUCLEOTIDE SEQUENCE [LARGE SCALE GENOMIC DNA]</scope>
    <source>
        <strain evidence="2 3">CECT 5294</strain>
    </source>
</reference>
<gene>
    <name evidence="2" type="ORF">THS5294_00660</name>
</gene>
<keyword evidence="1" id="KW-1133">Transmembrane helix</keyword>
<keyword evidence="1" id="KW-0812">Transmembrane</keyword>
<feature type="transmembrane region" description="Helical" evidence="1">
    <location>
        <begin position="155"/>
        <end position="175"/>
    </location>
</feature>
<sequence>MASSGMVRTIFRIRRRALSQQPDLEKFGDLHCEVVEVRGFGLECLIQSKPLAAFSFFVRMTGDDDDRDVGPFPSAQPLRKGSAVAPVPVYVYQNDIGYGFLWGLVRQISRCCEEHVEASVAYRLLRHLAVFGVIVNQDNRFARPAELASIIKRGIANLILLATLLGFHASILFIGRSDNVFRTPHPA</sequence>
<evidence type="ECO:0000256" key="1">
    <source>
        <dbReference type="SAM" id="Phobius"/>
    </source>
</evidence>
<dbReference type="Proteomes" id="UP000051298">
    <property type="component" value="Unassembled WGS sequence"/>
</dbReference>
<name>A0A0P1EWD3_9RHOB</name>
<dbReference type="EMBL" id="CYRX01000010">
    <property type="protein sequence ID" value="CUH59375.1"/>
    <property type="molecule type" value="Genomic_DNA"/>
</dbReference>
<accession>A0A0P1EWD3</accession>
<organism evidence="2 3">
    <name type="scientific">Thalassobacter stenotrophicus</name>
    <dbReference type="NCBI Taxonomy" id="266809"/>
    <lineage>
        <taxon>Bacteria</taxon>
        <taxon>Pseudomonadati</taxon>
        <taxon>Pseudomonadota</taxon>
        <taxon>Alphaproteobacteria</taxon>
        <taxon>Rhodobacterales</taxon>
        <taxon>Roseobacteraceae</taxon>
        <taxon>Thalassobacter</taxon>
    </lineage>
</organism>
<evidence type="ECO:0000313" key="3">
    <source>
        <dbReference type="Proteomes" id="UP000051298"/>
    </source>
</evidence>